<dbReference type="AlphaFoldDB" id="W8U949"/>
<proteinExistence type="predicted"/>
<dbReference type="PATRIC" id="fig|1286171.3.peg.2047"/>
<organism evidence="1 2">
    <name type="scientific">Peptoclostridium acidaminophilum DSM 3953</name>
    <dbReference type="NCBI Taxonomy" id="1286171"/>
    <lineage>
        <taxon>Bacteria</taxon>
        <taxon>Bacillati</taxon>
        <taxon>Bacillota</taxon>
        <taxon>Clostridia</taxon>
        <taxon>Peptostreptococcales</taxon>
        <taxon>Peptoclostridiaceae</taxon>
        <taxon>Peptoclostridium</taxon>
    </lineage>
</organism>
<dbReference type="EMBL" id="CP007452">
    <property type="protein sequence ID" value="AHM57381.1"/>
    <property type="molecule type" value="Genomic_DNA"/>
</dbReference>
<keyword evidence="2" id="KW-1185">Reference proteome</keyword>
<dbReference type="KEGG" id="eac:EAL2_c21000"/>
<dbReference type="Pfam" id="PF20069">
    <property type="entry name" value="DUF6465"/>
    <property type="match status" value="1"/>
</dbReference>
<protein>
    <submittedName>
        <fullName evidence="1">Uncharacterized protein</fullName>
    </submittedName>
</protein>
<dbReference type="Proteomes" id="UP000019591">
    <property type="component" value="Chromosome"/>
</dbReference>
<evidence type="ECO:0000313" key="1">
    <source>
        <dbReference type="EMBL" id="AHM57381.1"/>
    </source>
</evidence>
<evidence type="ECO:0000313" key="2">
    <source>
        <dbReference type="Proteomes" id="UP000019591"/>
    </source>
</evidence>
<dbReference type="HOGENOM" id="CLU_204453_0_0_9"/>
<name>W8U949_PEPAC</name>
<sequence>MKLKTDFFVEHSGKQISKKDMVRLVKDEWLQQGRLVKEIKDLQMYFNVDESKCYWVINNEDKGCIKL</sequence>
<dbReference type="InterPro" id="IPR046313">
    <property type="entry name" value="DUF6465"/>
</dbReference>
<dbReference type="OrthoDB" id="1711086at2"/>
<accession>W8U949</accession>
<gene>
    <name evidence="1" type="ORF">EAL2_c21000</name>
</gene>
<reference evidence="1 2" key="1">
    <citation type="journal article" date="2014" name="Genome Announc.">
        <title>Complete Genome Sequence of Amino Acid-Utilizing Eubacterium acidaminophilum al-2 (DSM 3953).</title>
        <authorList>
            <person name="Poehlein A."/>
            <person name="Andreesen J.R."/>
            <person name="Daniel R."/>
        </authorList>
    </citation>
    <scope>NUCLEOTIDE SEQUENCE [LARGE SCALE GENOMIC DNA]</scope>
    <source>
        <strain evidence="1 2">DSM 3953</strain>
    </source>
</reference>